<dbReference type="InterPro" id="IPR029033">
    <property type="entry name" value="His_PPase_superfam"/>
</dbReference>
<dbReference type="eggNOG" id="KOG3720">
    <property type="taxonomic scope" value="Eukaryota"/>
</dbReference>
<dbReference type="AlphaFoldDB" id="A0A1I7TF80"/>
<sequence length="417" mass="48614">MLISLLISVNIVSTLSLSEDGFDLVFVQAFWRHGDRAPQYPFRNDKFTEEDWKHIGSGIGQLTYKGVRQQIKLGESIRKRYIENGFLPERFDEDVVKFRSTNRNRTIVSAEANFLGMYPNEGKVTLPITVPSDYENDCVNNVMCKCQRRDILQIMAKELEEYKEIVQNPTTISLYSKLSELAGETINAENFWRIPDTLRCEKESFPDIFEVKNPWYSEELMEELESMNRKINRFTSGLYSSKSKKGVDIGKEIMKLRSGPLISEVYERMKEKLKCMNEGSRSSRFICSQKIREMKYYAYSSHDMTLHSLLTAFRLQDLTSSDIGGWPSYASSLFVELFIRRSDRTPYFRLIYRNPSSTSPSEFINITPQIPECHESSFCRLDIFENIYNELKPKIRCQRGATSQKISNDFELPYNLF</sequence>
<keyword evidence="2" id="KW-0732">Signal</keyword>
<dbReference type="Proteomes" id="UP000095282">
    <property type="component" value="Unplaced"/>
</dbReference>
<evidence type="ECO:0000313" key="3">
    <source>
        <dbReference type="Proteomes" id="UP000095282"/>
    </source>
</evidence>
<keyword evidence="3" id="KW-1185">Reference proteome</keyword>
<accession>A0A1I7TF80</accession>
<evidence type="ECO:0000256" key="2">
    <source>
        <dbReference type="SAM" id="SignalP"/>
    </source>
</evidence>
<name>A0A1I7TF80_9PELO</name>
<protein>
    <submittedName>
        <fullName evidence="4">Histidine acid phosphatase family protein</fullName>
    </submittedName>
</protein>
<dbReference type="SUPFAM" id="SSF53254">
    <property type="entry name" value="Phosphoglycerate mutase-like"/>
    <property type="match status" value="1"/>
</dbReference>
<feature type="signal peptide" evidence="2">
    <location>
        <begin position="1"/>
        <end position="16"/>
    </location>
</feature>
<dbReference type="InterPro" id="IPR000560">
    <property type="entry name" value="His_Pase_clade-2"/>
</dbReference>
<dbReference type="Gene3D" id="3.40.50.1240">
    <property type="entry name" value="Phosphoglycerate mutase-like"/>
    <property type="match status" value="1"/>
</dbReference>
<feature type="chain" id="PRO_5009307436" evidence="2">
    <location>
        <begin position="17"/>
        <end position="417"/>
    </location>
</feature>
<dbReference type="InterPro" id="IPR050645">
    <property type="entry name" value="Histidine_acid_phosphatase"/>
</dbReference>
<evidence type="ECO:0000313" key="4">
    <source>
        <dbReference type="WBParaSite" id="Csp11.Scaffold599.g5365.t1"/>
    </source>
</evidence>
<reference evidence="4" key="1">
    <citation type="submission" date="2016-11" db="UniProtKB">
        <authorList>
            <consortium name="WormBaseParasite"/>
        </authorList>
    </citation>
    <scope>IDENTIFICATION</scope>
</reference>
<dbReference type="PANTHER" id="PTHR11567">
    <property type="entry name" value="ACID PHOSPHATASE-RELATED"/>
    <property type="match status" value="1"/>
</dbReference>
<dbReference type="CDD" id="cd07061">
    <property type="entry name" value="HP_HAP_like"/>
    <property type="match status" value="1"/>
</dbReference>
<dbReference type="Pfam" id="PF00328">
    <property type="entry name" value="His_Phos_2"/>
    <property type="match status" value="1"/>
</dbReference>
<dbReference type="WBParaSite" id="Csp11.Scaffold599.g5365.t1">
    <property type="protein sequence ID" value="Csp11.Scaffold599.g5365.t1"/>
    <property type="gene ID" value="Csp11.Scaffold599.g5365"/>
</dbReference>
<organism evidence="3 4">
    <name type="scientific">Caenorhabditis tropicalis</name>
    <dbReference type="NCBI Taxonomy" id="1561998"/>
    <lineage>
        <taxon>Eukaryota</taxon>
        <taxon>Metazoa</taxon>
        <taxon>Ecdysozoa</taxon>
        <taxon>Nematoda</taxon>
        <taxon>Chromadorea</taxon>
        <taxon>Rhabditida</taxon>
        <taxon>Rhabditina</taxon>
        <taxon>Rhabditomorpha</taxon>
        <taxon>Rhabditoidea</taxon>
        <taxon>Rhabditidae</taxon>
        <taxon>Peloderinae</taxon>
        <taxon>Caenorhabditis</taxon>
    </lineage>
</organism>
<comment type="similarity">
    <text evidence="1">Belongs to the histidine acid phosphatase family.</text>
</comment>
<proteinExistence type="inferred from homology"/>
<dbReference type="GO" id="GO:0016791">
    <property type="term" value="F:phosphatase activity"/>
    <property type="evidence" value="ECO:0007669"/>
    <property type="project" value="TreeGrafter"/>
</dbReference>
<dbReference type="PANTHER" id="PTHR11567:SF206">
    <property type="entry name" value="HISTIDINE ACID PHOSPHATASE-RELATED"/>
    <property type="match status" value="1"/>
</dbReference>
<evidence type="ECO:0000256" key="1">
    <source>
        <dbReference type="ARBA" id="ARBA00005375"/>
    </source>
</evidence>
<dbReference type="STRING" id="1561998.A0A1I7TF80"/>